<dbReference type="EMBL" id="JAGSND010000001">
    <property type="protein sequence ID" value="MBR0596559.1"/>
    <property type="molecule type" value="Genomic_DNA"/>
</dbReference>
<dbReference type="Gene3D" id="3.40.50.300">
    <property type="entry name" value="P-loop containing nucleotide triphosphate hydrolases"/>
    <property type="match status" value="2"/>
</dbReference>
<evidence type="ECO:0000256" key="3">
    <source>
        <dbReference type="ARBA" id="ARBA00022475"/>
    </source>
</evidence>
<keyword evidence="6 10" id="KW-0067">ATP-binding</keyword>
<organism evidence="10 11">
    <name type="scientific">Sinanaerobacter chloroacetimidivorans</name>
    <dbReference type="NCBI Taxonomy" id="2818044"/>
    <lineage>
        <taxon>Bacteria</taxon>
        <taxon>Bacillati</taxon>
        <taxon>Bacillota</taxon>
        <taxon>Clostridia</taxon>
        <taxon>Peptostreptococcales</taxon>
        <taxon>Anaerovoracaceae</taxon>
        <taxon>Sinanaerobacter</taxon>
    </lineage>
</organism>
<keyword evidence="2" id="KW-0813">Transport</keyword>
<comment type="subcellular location">
    <subcellularLocation>
        <location evidence="1">Cell membrane</location>
        <topology evidence="1">Peripheral membrane protein</topology>
    </subcellularLocation>
</comment>
<protein>
    <submittedName>
        <fullName evidence="10">ABC transporter ATP-binding protein</fullName>
    </submittedName>
</protein>
<dbReference type="PANTHER" id="PTHR43790">
    <property type="entry name" value="CARBOHYDRATE TRANSPORT ATP-BINDING PROTEIN MG119-RELATED"/>
    <property type="match status" value="1"/>
</dbReference>
<evidence type="ECO:0000313" key="11">
    <source>
        <dbReference type="Proteomes" id="UP000675664"/>
    </source>
</evidence>
<name>A0A8J8AZU8_9FIRM</name>
<dbReference type="InterPro" id="IPR050107">
    <property type="entry name" value="ABC_carbohydrate_import_ATPase"/>
</dbReference>
<keyword evidence="4" id="KW-0677">Repeat</keyword>
<evidence type="ECO:0000256" key="4">
    <source>
        <dbReference type="ARBA" id="ARBA00022737"/>
    </source>
</evidence>
<gene>
    <name evidence="10" type="ORF">KCX82_01600</name>
</gene>
<dbReference type="SMART" id="SM00382">
    <property type="entry name" value="AAA"/>
    <property type="match status" value="1"/>
</dbReference>
<dbReference type="CDD" id="cd03215">
    <property type="entry name" value="ABC_Carb_Monos_II"/>
    <property type="match status" value="1"/>
</dbReference>
<reference evidence="10" key="2">
    <citation type="submission" date="2021-04" db="EMBL/GenBank/DDBJ databases">
        <authorList>
            <person name="Liu J."/>
        </authorList>
    </citation>
    <scope>NUCLEOTIDE SEQUENCE</scope>
    <source>
        <strain evidence="10">BAD-6</strain>
    </source>
</reference>
<keyword evidence="3" id="KW-1003">Cell membrane</keyword>
<comment type="caution">
    <text evidence="10">The sequence shown here is derived from an EMBL/GenBank/DDBJ whole genome shotgun (WGS) entry which is preliminary data.</text>
</comment>
<keyword evidence="7" id="KW-1278">Translocase</keyword>
<dbReference type="GO" id="GO:0005524">
    <property type="term" value="F:ATP binding"/>
    <property type="evidence" value="ECO:0007669"/>
    <property type="project" value="UniProtKB-KW"/>
</dbReference>
<dbReference type="InterPro" id="IPR017871">
    <property type="entry name" value="ABC_transporter-like_CS"/>
</dbReference>
<keyword evidence="11" id="KW-1185">Reference proteome</keyword>
<evidence type="ECO:0000256" key="1">
    <source>
        <dbReference type="ARBA" id="ARBA00004202"/>
    </source>
</evidence>
<feature type="domain" description="ABC transporter" evidence="9">
    <location>
        <begin position="258"/>
        <end position="504"/>
    </location>
</feature>
<evidence type="ECO:0000256" key="2">
    <source>
        <dbReference type="ARBA" id="ARBA00022448"/>
    </source>
</evidence>
<dbReference type="PROSITE" id="PS50893">
    <property type="entry name" value="ABC_TRANSPORTER_2"/>
    <property type="match status" value="2"/>
</dbReference>
<dbReference type="GO" id="GO:0016887">
    <property type="term" value="F:ATP hydrolysis activity"/>
    <property type="evidence" value="ECO:0007669"/>
    <property type="project" value="InterPro"/>
</dbReference>
<dbReference type="RefSeq" id="WP_227016684.1">
    <property type="nucleotide sequence ID" value="NZ_JAGSND010000001.1"/>
</dbReference>
<keyword evidence="8" id="KW-0472">Membrane</keyword>
<dbReference type="FunFam" id="3.40.50.300:FF:000127">
    <property type="entry name" value="Ribose import ATP-binding protein RbsA"/>
    <property type="match status" value="1"/>
</dbReference>
<proteinExistence type="predicted"/>
<evidence type="ECO:0000256" key="6">
    <source>
        <dbReference type="ARBA" id="ARBA00022840"/>
    </source>
</evidence>
<feature type="domain" description="ABC transporter" evidence="9">
    <location>
        <begin position="5"/>
        <end position="241"/>
    </location>
</feature>
<evidence type="ECO:0000256" key="8">
    <source>
        <dbReference type="ARBA" id="ARBA00023136"/>
    </source>
</evidence>
<dbReference type="InterPro" id="IPR003439">
    <property type="entry name" value="ABC_transporter-like_ATP-bd"/>
</dbReference>
<reference evidence="10" key="1">
    <citation type="submission" date="2021-04" db="EMBL/GenBank/DDBJ databases">
        <title>Sinoanaerobacter chloroacetimidivorans sp. nov., an obligate anaerobic bacterium isolated from anaerobic sludge.</title>
        <authorList>
            <person name="Bao Y."/>
        </authorList>
    </citation>
    <scope>NUCLEOTIDE SEQUENCE</scope>
    <source>
        <strain evidence="10">BAD-6</strain>
    </source>
</reference>
<sequence>MSDLLEMREISKIYGNGIYANRLVNFSIRDGEIHALVGENGAGKSTLMKILFGLEKPSNGEILLQGKPQYFHSPQDAMAVGIGMVHQHFMLVESLTVTENIILGCEPIKGGFIDYKTARDKVREFAERYDMKIDPAKPVRELSVGVKQKVEIVKALYRGAKILILDEPTAVLTPQETTELFSQLKNLKEKGYTVIFISHKLREVKEISDRISIMRRGELVKTVNTSEVSEKEISELMVGSGYSSDLHKSKSNPKETYLSVKDLQYIDGNNQPLVNGISFSVRGGEIVGIAGVEGNGQDELIQMITGLLTPSGGGIRMFGRNTSGKGIKFLRNLGMSYIPSDRMTMGVSSSMSIEENLITTKLQKPILYNRLKLMKKANINKLSAELVKEYLIKCSSPQTEVGMLSGGNIQKVVVAREFTQENTKLIIAEQPTRGIDVGAAKFIHEKLIALRDSGYAVLLVSADLEELYKLSDSILVIYNGQLSAYIQDPGTVSETELGHYMLGVNRQSAEEIGGAYHEELIDHEK</sequence>
<dbReference type="PROSITE" id="PS00211">
    <property type="entry name" value="ABC_TRANSPORTER_1"/>
    <property type="match status" value="1"/>
</dbReference>
<evidence type="ECO:0000259" key="9">
    <source>
        <dbReference type="PROSITE" id="PS50893"/>
    </source>
</evidence>
<dbReference type="GO" id="GO:0005886">
    <property type="term" value="C:plasma membrane"/>
    <property type="evidence" value="ECO:0007669"/>
    <property type="project" value="UniProtKB-SubCell"/>
</dbReference>
<dbReference type="AlphaFoldDB" id="A0A8J8AZU8"/>
<dbReference type="Pfam" id="PF00005">
    <property type="entry name" value="ABC_tran"/>
    <property type="match status" value="2"/>
</dbReference>
<dbReference type="Proteomes" id="UP000675664">
    <property type="component" value="Unassembled WGS sequence"/>
</dbReference>
<dbReference type="SUPFAM" id="SSF52540">
    <property type="entry name" value="P-loop containing nucleoside triphosphate hydrolases"/>
    <property type="match status" value="2"/>
</dbReference>
<accession>A0A8J8AZU8</accession>
<dbReference type="InterPro" id="IPR003593">
    <property type="entry name" value="AAA+_ATPase"/>
</dbReference>
<dbReference type="PANTHER" id="PTHR43790:SF4">
    <property type="entry name" value="GUANOSINE IMPORT ATP-BINDING PROTEIN NUPO"/>
    <property type="match status" value="1"/>
</dbReference>
<dbReference type="InterPro" id="IPR027417">
    <property type="entry name" value="P-loop_NTPase"/>
</dbReference>
<evidence type="ECO:0000313" key="10">
    <source>
        <dbReference type="EMBL" id="MBR0596559.1"/>
    </source>
</evidence>
<dbReference type="CDD" id="cd03216">
    <property type="entry name" value="ABC_Carb_Monos_I"/>
    <property type="match status" value="1"/>
</dbReference>
<evidence type="ECO:0000256" key="5">
    <source>
        <dbReference type="ARBA" id="ARBA00022741"/>
    </source>
</evidence>
<evidence type="ECO:0000256" key="7">
    <source>
        <dbReference type="ARBA" id="ARBA00022967"/>
    </source>
</evidence>
<keyword evidence="5" id="KW-0547">Nucleotide-binding</keyword>